<organism evidence="1">
    <name type="scientific">marine sediment metagenome</name>
    <dbReference type="NCBI Taxonomy" id="412755"/>
    <lineage>
        <taxon>unclassified sequences</taxon>
        <taxon>metagenomes</taxon>
        <taxon>ecological metagenomes</taxon>
    </lineage>
</organism>
<comment type="caution">
    <text evidence="1">The sequence shown here is derived from an EMBL/GenBank/DDBJ whole genome shotgun (WGS) entry which is preliminary data.</text>
</comment>
<dbReference type="EMBL" id="LAZR01021123">
    <property type="protein sequence ID" value="KKL86415.1"/>
    <property type="molecule type" value="Genomic_DNA"/>
</dbReference>
<reference evidence="1" key="1">
    <citation type="journal article" date="2015" name="Nature">
        <title>Complex archaea that bridge the gap between prokaryotes and eukaryotes.</title>
        <authorList>
            <person name="Spang A."/>
            <person name="Saw J.H."/>
            <person name="Jorgensen S.L."/>
            <person name="Zaremba-Niedzwiedzka K."/>
            <person name="Martijn J."/>
            <person name="Lind A.E."/>
            <person name="van Eijk R."/>
            <person name="Schleper C."/>
            <person name="Guy L."/>
            <person name="Ettema T.J."/>
        </authorList>
    </citation>
    <scope>NUCLEOTIDE SEQUENCE</scope>
</reference>
<protein>
    <submittedName>
        <fullName evidence="1">Uncharacterized protein</fullName>
    </submittedName>
</protein>
<proteinExistence type="predicted"/>
<sequence>MSDQNFFTRKEGYGTLLDEYQGNYSLIDAKNVDENIYKTWAFLSKWQDGKPVPSGKKRPMGIYLGDKEMAIKALEFFLAKIKDSLFKT</sequence>
<dbReference type="AlphaFoldDB" id="A0A0F9HXF2"/>
<gene>
    <name evidence="1" type="ORF">LCGC14_1944970</name>
</gene>
<name>A0A0F9HXF2_9ZZZZ</name>
<accession>A0A0F9HXF2</accession>
<evidence type="ECO:0000313" key="1">
    <source>
        <dbReference type="EMBL" id="KKL86415.1"/>
    </source>
</evidence>